<dbReference type="RefSeq" id="WP_313496962.1">
    <property type="nucleotide sequence ID" value="NZ_CP134879.1"/>
</dbReference>
<dbReference type="AlphaFoldDB" id="A0AA96F876"/>
<name>A0AA96F876_9MICO</name>
<protein>
    <submittedName>
        <fullName evidence="2">Alpha/beta hydrolase</fullName>
    </submittedName>
</protein>
<dbReference type="Proteomes" id="UP001303408">
    <property type="component" value="Chromosome"/>
</dbReference>
<dbReference type="EMBL" id="CP134879">
    <property type="protein sequence ID" value="WNM23786.1"/>
    <property type="molecule type" value="Genomic_DNA"/>
</dbReference>
<dbReference type="PANTHER" id="PTHR43433:SF5">
    <property type="entry name" value="AB HYDROLASE-1 DOMAIN-CONTAINING PROTEIN"/>
    <property type="match status" value="1"/>
</dbReference>
<evidence type="ECO:0000313" key="2">
    <source>
        <dbReference type="EMBL" id="WNM23786.1"/>
    </source>
</evidence>
<evidence type="ECO:0000259" key="1">
    <source>
        <dbReference type="Pfam" id="PF00561"/>
    </source>
</evidence>
<accession>A0AA96F876</accession>
<feature type="domain" description="AB hydrolase-1" evidence="1">
    <location>
        <begin position="9"/>
        <end position="240"/>
    </location>
</feature>
<sequence length="253" mass="25958">MSVIPDGTPVVLLNAFPVDRAQWDPLIDAMADIDALPGDVISFDMPGIGEMPIPDEEPSLELIADAAVAAMRETTGHDAAVWIGCSMGGYVAMAVAERHPDAVAGLGLIATRSTADTREAHENRLAMAAAMDGAPGVPDPRAMAEDLVGTQGPGRAALVDAIAANIATHSGAGIAWGQRAMAARPDRTAVLAEIDGPAVVIGGEHDKLVSSHDIAVMAEALFIEPVLVYGVGHLAAFEAPQEVARLLAPLTAG</sequence>
<accession>A0AA96J9Q0</accession>
<dbReference type="GO" id="GO:0016787">
    <property type="term" value="F:hydrolase activity"/>
    <property type="evidence" value="ECO:0007669"/>
    <property type="project" value="UniProtKB-KW"/>
</dbReference>
<dbReference type="Gene3D" id="3.40.50.1820">
    <property type="entry name" value="alpha/beta hydrolase"/>
    <property type="match status" value="1"/>
</dbReference>
<proteinExistence type="predicted"/>
<dbReference type="EMBL" id="CP134880">
    <property type="protein sequence ID" value="WNM26625.1"/>
    <property type="molecule type" value="Genomic_DNA"/>
</dbReference>
<gene>
    <name evidence="2" type="ORF">RN606_10490</name>
    <name evidence="3" type="ORF">RN607_10490</name>
</gene>
<evidence type="ECO:0000313" key="3">
    <source>
        <dbReference type="EMBL" id="WNM26625.1"/>
    </source>
</evidence>
<dbReference type="Proteomes" id="UP001304125">
    <property type="component" value="Chromosome"/>
</dbReference>
<dbReference type="PANTHER" id="PTHR43433">
    <property type="entry name" value="HYDROLASE, ALPHA/BETA FOLD FAMILY PROTEIN"/>
    <property type="match status" value="1"/>
</dbReference>
<dbReference type="PRINTS" id="PR00111">
    <property type="entry name" value="ABHYDROLASE"/>
</dbReference>
<dbReference type="SUPFAM" id="SSF53474">
    <property type="entry name" value="alpha/beta-Hydrolases"/>
    <property type="match status" value="1"/>
</dbReference>
<dbReference type="InterPro" id="IPR000073">
    <property type="entry name" value="AB_hydrolase_1"/>
</dbReference>
<evidence type="ECO:0000313" key="4">
    <source>
        <dbReference type="Proteomes" id="UP001304125"/>
    </source>
</evidence>
<organism evidence="2 4">
    <name type="scientific">Demequina capsici</name>
    <dbReference type="NCBI Taxonomy" id="3075620"/>
    <lineage>
        <taxon>Bacteria</taxon>
        <taxon>Bacillati</taxon>
        <taxon>Actinomycetota</taxon>
        <taxon>Actinomycetes</taxon>
        <taxon>Micrococcales</taxon>
        <taxon>Demequinaceae</taxon>
        <taxon>Demequina</taxon>
    </lineage>
</organism>
<reference evidence="2 4" key="1">
    <citation type="submission" date="2023-09" db="EMBL/GenBank/DDBJ databases">
        <title>Demequina sp. a novel bacteria isolated from Capsicum annuum.</title>
        <authorList>
            <person name="Humaira Z."/>
            <person name="Lee J."/>
            <person name="Cho D."/>
        </authorList>
    </citation>
    <scope>NUCLEOTIDE SEQUENCE [LARGE SCALE GENOMIC DNA]</scope>
    <source>
        <strain evidence="2 4">OYTSA14</strain>
        <strain evidence="3">PMTSA13</strain>
    </source>
</reference>
<dbReference type="KEGG" id="dcp:RN607_10490"/>
<dbReference type="InterPro" id="IPR029058">
    <property type="entry name" value="AB_hydrolase_fold"/>
</dbReference>
<keyword evidence="2" id="KW-0378">Hydrolase</keyword>
<dbReference type="InterPro" id="IPR050471">
    <property type="entry name" value="AB_hydrolase"/>
</dbReference>
<dbReference type="Pfam" id="PF00561">
    <property type="entry name" value="Abhydrolase_1"/>
    <property type="match status" value="1"/>
</dbReference>
<keyword evidence="4" id="KW-1185">Reference proteome</keyword>